<organism evidence="1 2">
    <name type="scientific">Dendrosporobacter quercicolus</name>
    <dbReference type="NCBI Taxonomy" id="146817"/>
    <lineage>
        <taxon>Bacteria</taxon>
        <taxon>Bacillati</taxon>
        <taxon>Bacillota</taxon>
        <taxon>Negativicutes</taxon>
        <taxon>Selenomonadales</taxon>
        <taxon>Sporomusaceae</taxon>
        <taxon>Dendrosporobacter</taxon>
    </lineage>
</organism>
<sequence length="60" mass="7074">METIQLLTYLADLANNNREWYHQHKEAKKAATAVFEHIVLELTQRIGVWENMFLAHPPKN</sequence>
<dbReference type="AlphaFoldDB" id="A0A1G9TXG9"/>
<evidence type="ECO:0000313" key="2">
    <source>
        <dbReference type="Proteomes" id="UP000214880"/>
    </source>
</evidence>
<dbReference type="InterPro" id="IPR012808">
    <property type="entry name" value="CHP02453"/>
</dbReference>
<accession>A0A1G9TXG9</accession>
<proteinExistence type="predicted"/>
<dbReference type="Pfam" id="PF09365">
    <property type="entry name" value="DUF2461"/>
    <property type="match status" value="1"/>
</dbReference>
<reference evidence="1 2" key="1">
    <citation type="submission" date="2016-10" db="EMBL/GenBank/DDBJ databases">
        <authorList>
            <person name="de Groot N.N."/>
        </authorList>
    </citation>
    <scope>NUCLEOTIDE SEQUENCE [LARGE SCALE GENOMIC DNA]</scope>
    <source>
        <strain evidence="1 2">DSM 1736</strain>
    </source>
</reference>
<gene>
    <name evidence="1" type="ORF">SAMN04488502_105122</name>
</gene>
<protein>
    <submittedName>
        <fullName evidence="1">Uncharacterized protein</fullName>
    </submittedName>
</protein>
<name>A0A1G9TXG9_9FIRM</name>
<evidence type="ECO:0000313" key="1">
    <source>
        <dbReference type="EMBL" id="SDM52353.1"/>
    </source>
</evidence>
<dbReference type="EMBL" id="FNHB01000005">
    <property type="protein sequence ID" value="SDM52353.1"/>
    <property type="molecule type" value="Genomic_DNA"/>
</dbReference>
<dbReference type="STRING" id="146817.SAMN04488502_105122"/>
<keyword evidence="2" id="KW-1185">Reference proteome</keyword>
<dbReference type="Proteomes" id="UP000214880">
    <property type="component" value="Unassembled WGS sequence"/>
</dbReference>